<gene>
    <name evidence="2" type="ORF">DNU06_07075</name>
</gene>
<keyword evidence="1" id="KW-1133">Transmembrane helix</keyword>
<protein>
    <submittedName>
        <fullName evidence="2">Uncharacterized protein</fullName>
    </submittedName>
</protein>
<feature type="transmembrane region" description="Helical" evidence="1">
    <location>
        <begin position="57"/>
        <end position="75"/>
    </location>
</feature>
<reference evidence="2 3" key="1">
    <citation type="submission" date="2018-06" db="EMBL/GenBank/DDBJ databases">
        <title>The draft genome sequence of Crocinitomix sp. SM1701.</title>
        <authorList>
            <person name="Zhang X."/>
        </authorList>
    </citation>
    <scope>NUCLEOTIDE SEQUENCE [LARGE SCALE GENOMIC DNA]</scope>
    <source>
        <strain evidence="2 3">SM1701</strain>
    </source>
</reference>
<keyword evidence="1" id="KW-0812">Transmembrane</keyword>
<accession>A0A2W1N1C0</accession>
<organism evidence="2 3">
    <name type="scientific">Putridiphycobacter roseus</name>
    <dbReference type="NCBI Taxonomy" id="2219161"/>
    <lineage>
        <taxon>Bacteria</taxon>
        <taxon>Pseudomonadati</taxon>
        <taxon>Bacteroidota</taxon>
        <taxon>Flavobacteriia</taxon>
        <taxon>Flavobacteriales</taxon>
        <taxon>Crocinitomicaceae</taxon>
        <taxon>Putridiphycobacter</taxon>
    </lineage>
</organism>
<evidence type="ECO:0000313" key="2">
    <source>
        <dbReference type="EMBL" id="PZE17584.1"/>
    </source>
</evidence>
<keyword evidence="1" id="KW-0472">Membrane</keyword>
<evidence type="ECO:0000313" key="3">
    <source>
        <dbReference type="Proteomes" id="UP000249248"/>
    </source>
</evidence>
<name>A0A2W1N1C0_9FLAO</name>
<keyword evidence="3" id="KW-1185">Reference proteome</keyword>
<comment type="caution">
    <text evidence="2">The sequence shown here is derived from an EMBL/GenBank/DDBJ whole genome shotgun (WGS) entry which is preliminary data.</text>
</comment>
<dbReference type="RefSeq" id="WP_111062544.1">
    <property type="nucleotide sequence ID" value="NZ_JBHUCU010000027.1"/>
</dbReference>
<proteinExistence type="predicted"/>
<sequence>MKEQEENLLDNLFDSARNAAPEYTFKETKKAFLSAAVIGAAVLGLKTITSSILKTKFFIMTITTATIITSAVVIYNTSVAEPSNIPSNHLSNEGNTKNLVMAMPAPDLFKAVAPKTIMGVEPDDTTKQIEAEAVIEKEMKILQLSQALHLDSLIGVMSNINIHETGKGDHKKMIITSGTDTIMMQNVNELTSEIESALRLAQVELDGQLLALEGMLEEDLAALRIDVEAAKEASKEIIEQEYFSNQSTHNTSTNLFPEAELNKVAFVINENTDTDELAKIRDQAVAAGIDFVYTAKVKRNEIKKLDLNMKLEDEEGNSKQSQFHITKSKGEVFSITLAWYENEKGEAVAFSKSKDKKKNCKCN</sequence>
<feature type="transmembrane region" description="Helical" evidence="1">
    <location>
        <begin position="31"/>
        <end position="48"/>
    </location>
</feature>
<evidence type="ECO:0000256" key="1">
    <source>
        <dbReference type="SAM" id="Phobius"/>
    </source>
</evidence>
<dbReference type="Proteomes" id="UP000249248">
    <property type="component" value="Unassembled WGS sequence"/>
</dbReference>
<dbReference type="AlphaFoldDB" id="A0A2W1N1C0"/>
<dbReference type="EMBL" id="QKSB01000003">
    <property type="protein sequence ID" value="PZE17584.1"/>
    <property type="molecule type" value="Genomic_DNA"/>
</dbReference>